<organism evidence="6 7">
    <name type="scientific">Actinoallomurus spadix</name>
    <dbReference type="NCBI Taxonomy" id="79912"/>
    <lineage>
        <taxon>Bacteria</taxon>
        <taxon>Bacillati</taxon>
        <taxon>Actinomycetota</taxon>
        <taxon>Actinomycetes</taxon>
        <taxon>Streptosporangiales</taxon>
        <taxon>Thermomonosporaceae</taxon>
        <taxon>Actinoallomurus</taxon>
    </lineage>
</organism>
<keyword evidence="1" id="KW-0436">Ligase</keyword>
<dbReference type="Gene3D" id="3.30.470.20">
    <property type="entry name" value="ATP-grasp fold, B domain"/>
    <property type="match status" value="1"/>
</dbReference>
<keyword evidence="2 4" id="KW-0547">Nucleotide-binding</keyword>
<reference evidence="7" key="1">
    <citation type="journal article" date="2019" name="Int. J. Syst. Evol. Microbiol.">
        <title>The Global Catalogue of Microorganisms (GCM) 10K type strain sequencing project: providing services to taxonomists for standard genome sequencing and annotation.</title>
        <authorList>
            <consortium name="The Broad Institute Genomics Platform"/>
            <consortium name="The Broad Institute Genome Sequencing Center for Infectious Disease"/>
            <person name="Wu L."/>
            <person name="Ma J."/>
        </authorList>
    </citation>
    <scope>NUCLEOTIDE SEQUENCE [LARGE SCALE GENOMIC DNA]</scope>
    <source>
        <strain evidence="7">JCM 3146</strain>
    </source>
</reference>
<dbReference type="PROSITE" id="PS50975">
    <property type="entry name" value="ATP_GRASP"/>
    <property type="match status" value="1"/>
</dbReference>
<evidence type="ECO:0000256" key="3">
    <source>
        <dbReference type="ARBA" id="ARBA00022840"/>
    </source>
</evidence>
<dbReference type="SUPFAM" id="SSF56059">
    <property type="entry name" value="Glutathione synthetase ATP-binding domain-like"/>
    <property type="match status" value="1"/>
</dbReference>
<evidence type="ECO:0000313" key="6">
    <source>
        <dbReference type="EMBL" id="GAA0341421.1"/>
    </source>
</evidence>
<dbReference type="InterPro" id="IPR011761">
    <property type="entry name" value="ATP-grasp"/>
</dbReference>
<evidence type="ECO:0000313" key="7">
    <source>
        <dbReference type="Proteomes" id="UP001501822"/>
    </source>
</evidence>
<feature type="domain" description="ATP-grasp" evidence="5">
    <location>
        <begin position="116"/>
        <end position="314"/>
    </location>
</feature>
<dbReference type="NCBIfam" id="NF005543">
    <property type="entry name" value="PRK07206.1"/>
    <property type="match status" value="1"/>
</dbReference>
<dbReference type="EMBL" id="BAAABM010000029">
    <property type="protein sequence ID" value="GAA0341421.1"/>
    <property type="molecule type" value="Genomic_DNA"/>
</dbReference>
<evidence type="ECO:0000256" key="4">
    <source>
        <dbReference type="PROSITE-ProRule" id="PRU00409"/>
    </source>
</evidence>
<name>A0ABP3GBD9_9ACTN</name>
<keyword evidence="3 4" id="KW-0067">ATP-binding</keyword>
<evidence type="ECO:0000256" key="2">
    <source>
        <dbReference type="ARBA" id="ARBA00022741"/>
    </source>
</evidence>
<dbReference type="Pfam" id="PF13535">
    <property type="entry name" value="ATP-grasp_4"/>
    <property type="match status" value="1"/>
</dbReference>
<evidence type="ECO:0000259" key="5">
    <source>
        <dbReference type="PROSITE" id="PS50975"/>
    </source>
</evidence>
<dbReference type="RefSeq" id="WP_252798601.1">
    <property type="nucleotide sequence ID" value="NZ_BAAABM010000029.1"/>
</dbReference>
<accession>A0ABP3GBD9</accession>
<dbReference type="PANTHER" id="PTHR43585:SF2">
    <property type="entry name" value="ATP-GRASP ENZYME FSQD"/>
    <property type="match status" value="1"/>
</dbReference>
<keyword evidence="7" id="KW-1185">Reference proteome</keyword>
<proteinExistence type="predicted"/>
<gene>
    <name evidence="6" type="ORF">GCM10010151_33710</name>
</gene>
<dbReference type="InterPro" id="IPR052032">
    <property type="entry name" value="ATP-dep_AA_Ligase"/>
</dbReference>
<dbReference type="PANTHER" id="PTHR43585">
    <property type="entry name" value="FUMIPYRROLE BIOSYNTHESIS PROTEIN C"/>
    <property type="match status" value="1"/>
</dbReference>
<comment type="caution">
    <text evidence="6">The sequence shown here is derived from an EMBL/GenBank/DDBJ whole genome shotgun (WGS) entry which is preliminary data.</text>
</comment>
<sequence length="430" mass="47005">MSGQPHVVLVDTYAPTRLLAPRFRALGYRCVRVQSTPEPPPVYASEPVDLGDYAASVVHDGDVDRTLAAVAAFDPVAVVPGGEVGVEFSDLLSERLGTPTNGTALSAARRDKFLMVETIKRAGLRGARQLRVTDAAELADWHRELGGRVVIKPLRSAGGDGVSFCDTPEESVRAYRALLGSRDVFAGRNESVVAQEYLSGTEYMVNTVSRDGRHHVCDVWKTTRINANGITDLCDALCLIASDEKVVPALTEYAGRVLDALGVRHGPAHVEVRMTPDGPCLVEVGARMAGGDIPYYASLGIGESQIEWTADAYVRPDRFHARCGEPYRVRRFCAMVAMVSPYEGTLREYCGAETIRRLESFHDIDFLVKPRGRLRRTVDDLTYPVVVTLMSPSEEAVLRDIGTIRYLDGLGFYDVEREPAGVARTSGCSR</sequence>
<evidence type="ECO:0000256" key="1">
    <source>
        <dbReference type="ARBA" id="ARBA00022598"/>
    </source>
</evidence>
<dbReference type="Proteomes" id="UP001501822">
    <property type="component" value="Unassembled WGS sequence"/>
</dbReference>
<protein>
    <submittedName>
        <fullName evidence="6">ATP-grasp domain-containing protein</fullName>
    </submittedName>
</protein>